<evidence type="ECO:0000259" key="9">
    <source>
        <dbReference type="Pfam" id="PF00361"/>
    </source>
</evidence>
<evidence type="ECO:0000313" key="10">
    <source>
        <dbReference type="EMBL" id="PQM44685.1"/>
    </source>
</evidence>
<accession>A0A2S8BDH4</accession>
<comment type="caution">
    <text evidence="10">The sequence shown here is derived from an EMBL/GenBank/DDBJ whole genome shotgun (WGS) entry which is preliminary data.</text>
</comment>
<protein>
    <submittedName>
        <fullName evidence="10">Na(+)/H(+) antiporter subunit D</fullName>
    </submittedName>
</protein>
<organism evidence="10 11">
    <name type="scientific">Mycobacterium talmoniae</name>
    <dbReference type="NCBI Taxonomy" id="1858794"/>
    <lineage>
        <taxon>Bacteria</taxon>
        <taxon>Bacillati</taxon>
        <taxon>Actinomycetota</taxon>
        <taxon>Actinomycetes</taxon>
        <taxon>Mycobacteriales</taxon>
        <taxon>Mycobacteriaceae</taxon>
        <taxon>Mycobacterium</taxon>
    </lineage>
</organism>
<dbReference type="PANTHER" id="PTHR42703">
    <property type="entry name" value="NADH DEHYDROGENASE"/>
    <property type="match status" value="1"/>
</dbReference>
<dbReference type="InterPro" id="IPR001750">
    <property type="entry name" value="ND/Mrp_TM"/>
</dbReference>
<evidence type="ECO:0000256" key="4">
    <source>
        <dbReference type="ARBA" id="ARBA00022692"/>
    </source>
</evidence>
<keyword evidence="4 7" id="KW-0812">Transmembrane</keyword>
<comment type="similarity">
    <text evidence="2">Belongs to the CPA3 antiporters (TC 2.A.63) subunit D family.</text>
</comment>
<keyword evidence="3" id="KW-1003">Cell membrane</keyword>
<dbReference type="Proteomes" id="UP000238296">
    <property type="component" value="Unassembled WGS sequence"/>
</dbReference>
<keyword evidence="5 8" id="KW-1133">Transmembrane helix</keyword>
<feature type="transmembrane region" description="Helical" evidence="8">
    <location>
        <begin position="377"/>
        <end position="395"/>
    </location>
</feature>
<feature type="transmembrane region" description="Helical" evidence="8">
    <location>
        <begin position="246"/>
        <end position="263"/>
    </location>
</feature>
<proteinExistence type="inferred from homology"/>
<evidence type="ECO:0000256" key="3">
    <source>
        <dbReference type="ARBA" id="ARBA00022475"/>
    </source>
</evidence>
<feature type="transmembrane region" description="Helical" evidence="8">
    <location>
        <begin position="77"/>
        <end position="94"/>
    </location>
</feature>
<comment type="subcellular location">
    <subcellularLocation>
        <location evidence="1">Cell membrane</location>
        <topology evidence="1">Multi-pass membrane protein</topology>
    </subcellularLocation>
    <subcellularLocation>
        <location evidence="7">Membrane</location>
        <topology evidence="7">Multi-pass membrane protein</topology>
    </subcellularLocation>
</comment>
<keyword evidence="6 8" id="KW-0472">Membrane</keyword>
<feature type="transmembrane region" description="Helical" evidence="8">
    <location>
        <begin position="339"/>
        <end position="357"/>
    </location>
</feature>
<feature type="transmembrane region" description="Helical" evidence="8">
    <location>
        <begin position="203"/>
        <end position="226"/>
    </location>
</feature>
<evidence type="ECO:0000256" key="6">
    <source>
        <dbReference type="ARBA" id="ARBA00023136"/>
    </source>
</evidence>
<dbReference type="PANTHER" id="PTHR42703:SF1">
    <property type="entry name" value="NA(+)_H(+) ANTIPORTER SUBUNIT D1"/>
    <property type="match status" value="1"/>
</dbReference>
<evidence type="ECO:0000256" key="2">
    <source>
        <dbReference type="ARBA" id="ARBA00005346"/>
    </source>
</evidence>
<feature type="transmembrane region" description="Helical" evidence="8">
    <location>
        <begin position="129"/>
        <end position="152"/>
    </location>
</feature>
<feature type="transmembrane region" description="Helical" evidence="8">
    <location>
        <begin position="100"/>
        <end position="117"/>
    </location>
</feature>
<feature type="domain" description="NADH:quinone oxidoreductase/Mrp antiporter transmembrane" evidence="9">
    <location>
        <begin position="94"/>
        <end position="370"/>
    </location>
</feature>
<dbReference type="Pfam" id="PF00361">
    <property type="entry name" value="Proton_antipo_M"/>
    <property type="match status" value="1"/>
</dbReference>
<dbReference type="EMBL" id="PPEA01000736">
    <property type="protein sequence ID" value="PQM44685.1"/>
    <property type="molecule type" value="Genomic_DNA"/>
</dbReference>
<evidence type="ECO:0000256" key="7">
    <source>
        <dbReference type="RuleBase" id="RU000320"/>
    </source>
</evidence>
<evidence type="ECO:0000256" key="5">
    <source>
        <dbReference type="ARBA" id="ARBA00022989"/>
    </source>
</evidence>
<sequence>MLIALASTGAAGLLAVAVGQHRLVTWIGGWVPHGSTAVGIALLADPMSVGLVMLVGGLTACAVLYSYRGLDEAGPRFDALVLLFLAAMNGFVLAADLFDLFVFLELMGAVAYALTGIKIEDRSAIQGALNFGIIQSLSACLTLVGIAMLYARVGQLGLAQLGIGLRSAEPDALTVAAFVLVLAALLVKAAVVPLHFWLADAHAVAPAGVCVLFSGVMVELGLYGVWRVYWTVFAEALPGPAVGRTFLALGVLTAVLGAVMCLLQRHLKRLLAYSTIGHMGLFLVATATLSPPAVGGAAVYVVGHAGAKAALFLIVGVLLDRHQSVDERDLAGRGRGQPLLGGLYFAAALALAGLPPFGTALGKALSEEAVGSRWGSALFLAISAMTGGAVLRAGLRCFTHWGAGTAPVDDADAAHDAGAEEPTPCCAGSRRASTRRSSRCWRVAWPSVCCLR</sequence>
<feature type="transmembrane region" description="Helical" evidence="8">
    <location>
        <begin position="270"/>
        <end position="291"/>
    </location>
</feature>
<evidence type="ECO:0000313" key="11">
    <source>
        <dbReference type="Proteomes" id="UP000238296"/>
    </source>
</evidence>
<reference evidence="10 11" key="1">
    <citation type="journal article" date="2017" name="Int. J. Syst. Evol. Microbiol.">
        <title>Mycobacterium talmoniae sp. nov., a slowly growing mycobacterium isolated from human respiratory samples.</title>
        <authorList>
            <person name="Davidson R.M."/>
            <person name="DeGroote M.A."/>
            <person name="Marola J.L."/>
            <person name="Buss S."/>
            <person name="Jones V."/>
            <person name="McNeil M.R."/>
            <person name="Freifeld A.G."/>
            <person name="Elaine Epperson L."/>
            <person name="Hasan N.A."/>
            <person name="Jackson M."/>
            <person name="Iwen P.C."/>
            <person name="Salfinger M."/>
            <person name="Strong M."/>
        </authorList>
    </citation>
    <scope>NUCLEOTIDE SEQUENCE [LARGE SCALE GENOMIC DNA]</scope>
    <source>
        <strain evidence="10 11">ATCC BAA-2683</strain>
    </source>
</reference>
<dbReference type="InterPro" id="IPR050586">
    <property type="entry name" value="CPA3_Na-H_Antiporter_D"/>
</dbReference>
<evidence type="ECO:0000256" key="8">
    <source>
        <dbReference type="SAM" id="Phobius"/>
    </source>
</evidence>
<dbReference type="AlphaFoldDB" id="A0A2S8BDH4"/>
<feature type="transmembrane region" description="Helical" evidence="8">
    <location>
        <begin position="43"/>
        <end position="65"/>
    </location>
</feature>
<gene>
    <name evidence="10" type="primary">mrpD</name>
    <name evidence="10" type="ORF">C1Y40_05162</name>
</gene>
<evidence type="ECO:0000256" key="1">
    <source>
        <dbReference type="ARBA" id="ARBA00004651"/>
    </source>
</evidence>
<feature type="transmembrane region" description="Helical" evidence="8">
    <location>
        <begin position="297"/>
        <end position="319"/>
    </location>
</feature>
<feature type="transmembrane region" description="Helical" evidence="8">
    <location>
        <begin position="172"/>
        <end position="191"/>
    </location>
</feature>
<dbReference type="GO" id="GO:0005886">
    <property type="term" value="C:plasma membrane"/>
    <property type="evidence" value="ECO:0007669"/>
    <property type="project" value="UniProtKB-SubCell"/>
</dbReference>
<name>A0A2S8BDH4_9MYCO</name>